<organism evidence="2 3">
    <name type="scientific">Pyricularia oryzae</name>
    <name type="common">Rice blast fungus</name>
    <name type="synonym">Magnaporthe oryzae</name>
    <dbReference type="NCBI Taxonomy" id="318829"/>
    <lineage>
        <taxon>Eukaryota</taxon>
        <taxon>Fungi</taxon>
        <taxon>Dikarya</taxon>
        <taxon>Ascomycota</taxon>
        <taxon>Pezizomycotina</taxon>
        <taxon>Sordariomycetes</taxon>
        <taxon>Sordariomycetidae</taxon>
        <taxon>Magnaporthales</taxon>
        <taxon>Pyriculariaceae</taxon>
        <taxon>Pyricularia</taxon>
    </lineage>
</organism>
<dbReference type="AlphaFoldDB" id="A0A4P7NHM5"/>
<name>A0A4P7NHM5_PYROR</name>
<protein>
    <submittedName>
        <fullName evidence="2">Uncharacterized protein</fullName>
    </submittedName>
</protein>
<feature type="compositionally biased region" description="Acidic residues" evidence="1">
    <location>
        <begin position="77"/>
        <end position="87"/>
    </location>
</feature>
<proteinExistence type="predicted"/>
<evidence type="ECO:0000313" key="2">
    <source>
        <dbReference type="EMBL" id="QBZ61492.1"/>
    </source>
</evidence>
<feature type="region of interest" description="Disordered" evidence="1">
    <location>
        <begin position="65"/>
        <end position="90"/>
    </location>
</feature>
<accession>A0A4P7NHM5</accession>
<gene>
    <name evidence="2" type="ORF">PoMZ_08441</name>
</gene>
<dbReference type="EMBL" id="CP034207">
    <property type="protein sequence ID" value="QBZ61492.1"/>
    <property type="molecule type" value="Genomic_DNA"/>
</dbReference>
<dbReference type="Proteomes" id="UP000294847">
    <property type="component" value="Chromosome 4"/>
</dbReference>
<evidence type="ECO:0000313" key="3">
    <source>
        <dbReference type="Proteomes" id="UP000294847"/>
    </source>
</evidence>
<sequence length="156" mass="16942">MDFGNAFDLDNVVVGDNNICRFTTQEMLLNDDFEDTFDLLQMPLYPPIDASIETVLCFLRVLGSGDTDSPSEVANTDVDEAVGEDMGEPSPRERRDLAILFLFPVRVGVDAEVWIAGDEATDKSGTTSVSSLGKHASRGLAEALRAIPGSARVFLR</sequence>
<reference evidence="2 3" key="1">
    <citation type="journal article" date="2019" name="Mol. Biol. Evol.">
        <title>Blast fungal genomes show frequent chromosomal changes, gene gains and losses, and effector gene turnover.</title>
        <authorList>
            <person name="Gomez Luciano L.B."/>
            <person name="Jason Tsai I."/>
            <person name="Chuma I."/>
            <person name="Tosa Y."/>
            <person name="Chen Y.H."/>
            <person name="Li J.Y."/>
            <person name="Li M.Y."/>
            <person name="Jade Lu M.Y."/>
            <person name="Nakayashiki H."/>
            <person name="Li W.H."/>
        </authorList>
    </citation>
    <scope>NUCLEOTIDE SEQUENCE [LARGE SCALE GENOMIC DNA]</scope>
    <source>
        <strain evidence="2">MZ5-1-6</strain>
    </source>
</reference>
<evidence type="ECO:0000256" key="1">
    <source>
        <dbReference type="SAM" id="MobiDB-lite"/>
    </source>
</evidence>